<proteinExistence type="predicted"/>
<reference evidence="1 2" key="2">
    <citation type="journal article" date="2009" name="PLoS ONE">
        <title>The photosynthetic apparatus and its regulation in the aerobic gammaproteobacterium Congregibacter litoralis gen. nov., sp. nov.</title>
        <authorList>
            <person name="Spring S."/>
            <person name="Lunsdorf H."/>
            <person name="Fuchs B.M."/>
            <person name="Tindall B.J."/>
        </authorList>
    </citation>
    <scope>NUCLEOTIDE SEQUENCE [LARGE SCALE GENOMIC DNA]</scope>
    <source>
        <strain evidence="1">KT71</strain>
    </source>
</reference>
<name>V7HV27_9GAMM</name>
<evidence type="ECO:0000313" key="1">
    <source>
        <dbReference type="EMBL" id="ESZ89392.1"/>
    </source>
</evidence>
<dbReference type="STRING" id="314285.KT71_000872"/>
<gene>
    <name evidence="1" type="ORF">KT71_000872</name>
</gene>
<evidence type="ECO:0000313" key="2">
    <source>
        <dbReference type="Proteomes" id="UP000019205"/>
    </source>
</evidence>
<sequence length="59" mass="5705">MRLAGLGIAAAGAFLSVAGVAMVGAAAFAGVVDAEAWEAWLVDAAVLAGDSLIASSRQS</sequence>
<dbReference type="AlphaFoldDB" id="V7HV27"/>
<protein>
    <submittedName>
        <fullName evidence="1">Uncharacterized protein</fullName>
    </submittedName>
</protein>
<comment type="caution">
    <text evidence="1">The sequence shown here is derived from an EMBL/GenBank/DDBJ whole genome shotgun (WGS) entry which is preliminary data.</text>
</comment>
<keyword evidence="2" id="KW-1185">Reference proteome</keyword>
<reference evidence="1 2" key="1">
    <citation type="journal article" date="2007" name="Proc. Natl. Acad. Sci. U.S.A.">
        <title>Characterization of a marine gammaproteobacterium capable of aerobic anoxygenic photosynthesis.</title>
        <authorList>
            <person name="Fuchs B.M."/>
            <person name="Spring S."/>
            <person name="Teeling H."/>
            <person name="Quast C."/>
            <person name="Wulf J."/>
            <person name="Schattenhofer M."/>
            <person name="Yan S."/>
            <person name="Ferriera S."/>
            <person name="Johnson J."/>
            <person name="Glockner F.O."/>
            <person name="Amann R."/>
        </authorList>
    </citation>
    <scope>NUCLEOTIDE SEQUENCE [LARGE SCALE GENOMIC DNA]</scope>
    <source>
        <strain evidence="1">KT71</strain>
    </source>
</reference>
<dbReference type="EMBL" id="AAOA02000002">
    <property type="protein sequence ID" value="ESZ89392.1"/>
    <property type="molecule type" value="Genomic_DNA"/>
</dbReference>
<dbReference type="HOGENOM" id="CLU_2952491_0_0_6"/>
<accession>V7HV27</accession>
<organism evidence="1 2">
    <name type="scientific">Congregibacter litoralis KT71</name>
    <dbReference type="NCBI Taxonomy" id="314285"/>
    <lineage>
        <taxon>Bacteria</taxon>
        <taxon>Pseudomonadati</taxon>
        <taxon>Pseudomonadota</taxon>
        <taxon>Gammaproteobacteria</taxon>
        <taxon>Cellvibrionales</taxon>
        <taxon>Halieaceae</taxon>
        <taxon>Congregibacter</taxon>
    </lineage>
</organism>
<dbReference type="Proteomes" id="UP000019205">
    <property type="component" value="Chromosome"/>
</dbReference>